<sequence length="84" mass="10175">MLNFKPSIKEILLKSLNSHYFLNICNSSLEYSRTQIYFYLIIANLWDFVRLSIMILSSFINFIKSANQNWRIKSLMRNPYYRIL</sequence>
<evidence type="ECO:0000313" key="2">
    <source>
        <dbReference type="EMBL" id="CAG9327297.1"/>
    </source>
</evidence>
<name>A0AAU9JGY3_9CILI</name>
<evidence type="ECO:0000313" key="3">
    <source>
        <dbReference type="Proteomes" id="UP001162131"/>
    </source>
</evidence>
<dbReference type="Proteomes" id="UP001162131">
    <property type="component" value="Unassembled WGS sequence"/>
</dbReference>
<accession>A0AAU9JGY3</accession>
<dbReference type="EMBL" id="CAJZBQ010000043">
    <property type="protein sequence ID" value="CAG9327297.1"/>
    <property type="molecule type" value="Genomic_DNA"/>
</dbReference>
<proteinExistence type="predicted"/>
<keyword evidence="1" id="KW-0812">Transmembrane</keyword>
<keyword evidence="1" id="KW-0472">Membrane</keyword>
<evidence type="ECO:0000256" key="1">
    <source>
        <dbReference type="SAM" id="Phobius"/>
    </source>
</evidence>
<keyword evidence="3" id="KW-1185">Reference proteome</keyword>
<protein>
    <recommendedName>
        <fullName evidence="4">Maturase K</fullName>
    </recommendedName>
</protein>
<evidence type="ECO:0008006" key="4">
    <source>
        <dbReference type="Google" id="ProtNLM"/>
    </source>
</evidence>
<reference evidence="2" key="1">
    <citation type="submission" date="2021-09" db="EMBL/GenBank/DDBJ databases">
        <authorList>
            <consortium name="AG Swart"/>
            <person name="Singh M."/>
            <person name="Singh A."/>
            <person name="Seah K."/>
            <person name="Emmerich C."/>
        </authorList>
    </citation>
    <scope>NUCLEOTIDE SEQUENCE</scope>
    <source>
        <strain evidence="2">ATCC30299</strain>
    </source>
</reference>
<organism evidence="2 3">
    <name type="scientific">Blepharisma stoltei</name>
    <dbReference type="NCBI Taxonomy" id="1481888"/>
    <lineage>
        <taxon>Eukaryota</taxon>
        <taxon>Sar</taxon>
        <taxon>Alveolata</taxon>
        <taxon>Ciliophora</taxon>
        <taxon>Postciliodesmatophora</taxon>
        <taxon>Heterotrichea</taxon>
        <taxon>Heterotrichida</taxon>
        <taxon>Blepharismidae</taxon>
        <taxon>Blepharisma</taxon>
    </lineage>
</organism>
<dbReference type="AlphaFoldDB" id="A0AAU9JGY3"/>
<keyword evidence="1" id="KW-1133">Transmembrane helix</keyword>
<comment type="caution">
    <text evidence="2">The sequence shown here is derived from an EMBL/GenBank/DDBJ whole genome shotgun (WGS) entry which is preliminary data.</text>
</comment>
<feature type="transmembrane region" description="Helical" evidence="1">
    <location>
        <begin position="36"/>
        <end position="63"/>
    </location>
</feature>
<gene>
    <name evidence="2" type="ORF">BSTOLATCC_MIC43337</name>
</gene>